<sequence>MTSVRFPSLRAILNSLSAASLHIRENDILGKRERPRGERGNQKEGRERGKKREASSDLSSPIDVYYKKREMGNESMRLRSCSHPGRWLY</sequence>
<proteinExistence type="predicted"/>
<protein>
    <submittedName>
        <fullName evidence="2">Uncharacterized protein</fullName>
    </submittedName>
</protein>
<evidence type="ECO:0000256" key="1">
    <source>
        <dbReference type="SAM" id="MobiDB-lite"/>
    </source>
</evidence>
<gene>
    <name evidence="2" type="ORF">BDV29DRAFT_165154</name>
</gene>
<keyword evidence="3" id="KW-1185">Reference proteome</keyword>
<name>A0A5N5XES6_9EURO</name>
<evidence type="ECO:0000313" key="3">
    <source>
        <dbReference type="Proteomes" id="UP000326565"/>
    </source>
</evidence>
<organism evidence="2 3">
    <name type="scientific">Aspergillus leporis</name>
    <dbReference type="NCBI Taxonomy" id="41062"/>
    <lineage>
        <taxon>Eukaryota</taxon>
        <taxon>Fungi</taxon>
        <taxon>Dikarya</taxon>
        <taxon>Ascomycota</taxon>
        <taxon>Pezizomycotina</taxon>
        <taxon>Eurotiomycetes</taxon>
        <taxon>Eurotiomycetidae</taxon>
        <taxon>Eurotiales</taxon>
        <taxon>Aspergillaceae</taxon>
        <taxon>Aspergillus</taxon>
        <taxon>Aspergillus subgen. Circumdati</taxon>
    </lineage>
</organism>
<feature type="compositionally biased region" description="Basic and acidic residues" evidence="1">
    <location>
        <begin position="25"/>
        <end position="55"/>
    </location>
</feature>
<dbReference type="EMBL" id="ML732152">
    <property type="protein sequence ID" value="KAB8079239.1"/>
    <property type="molecule type" value="Genomic_DNA"/>
</dbReference>
<dbReference type="AlphaFoldDB" id="A0A5N5XES6"/>
<reference evidence="2 3" key="1">
    <citation type="submission" date="2019-04" db="EMBL/GenBank/DDBJ databases">
        <title>Friends and foes A comparative genomics study of 23 Aspergillus species from section Flavi.</title>
        <authorList>
            <consortium name="DOE Joint Genome Institute"/>
            <person name="Kjaerbolling I."/>
            <person name="Vesth T."/>
            <person name="Frisvad J.C."/>
            <person name="Nybo J.L."/>
            <person name="Theobald S."/>
            <person name="Kildgaard S."/>
            <person name="Isbrandt T."/>
            <person name="Kuo A."/>
            <person name="Sato A."/>
            <person name="Lyhne E.K."/>
            <person name="Kogle M.E."/>
            <person name="Wiebenga A."/>
            <person name="Kun R.S."/>
            <person name="Lubbers R.J."/>
            <person name="Makela M.R."/>
            <person name="Barry K."/>
            <person name="Chovatia M."/>
            <person name="Clum A."/>
            <person name="Daum C."/>
            <person name="Haridas S."/>
            <person name="He G."/>
            <person name="LaButti K."/>
            <person name="Lipzen A."/>
            <person name="Mondo S."/>
            <person name="Riley R."/>
            <person name="Salamov A."/>
            <person name="Simmons B.A."/>
            <person name="Magnuson J.K."/>
            <person name="Henrissat B."/>
            <person name="Mortensen U.H."/>
            <person name="Larsen T.O."/>
            <person name="Devries R.P."/>
            <person name="Grigoriev I.V."/>
            <person name="Machida M."/>
            <person name="Baker S.E."/>
            <person name="Andersen M.R."/>
        </authorList>
    </citation>
    <scope>NUCLEOTIDE SEQUENCE [LARGE SCALE GENOMIC DNA]</scope>
    <source>
        <strain evidence="2 3">CBS 151.66</strain>
    </source>
</reference>
<evidence type="ECO:0000313" key="2">
    <source>
        <dbReference type="EMBL" id="KAB8079239.1"/>
    </source>
</evidence>
<feature type="region of interest" description="Disordered" evidence="1">
    <location>
        <begin position="25"/>
        <end position="61"/>
    </location>
</feature>
<accession>A0A5N5XES6</accession>
<dbReference type="Proteomes" id="UP000326565">
    <property type="component" value="Unassembled WGS sequence"/>
</dbReference>